<dbReference type="Gene3D" id="3.20.20.370">
    <property type="entry name" value="Glycoside hydrolase/deacetylase"/>
    <property type="match status" value="1"/>
</dbReference>
<gene>
    <name evidence="1" type="ORF">FSZ31_06620</name>
</gene>
<proteinExistence type="predicted"/>
<dbReference type="Pfam" id="PF10096">
    <property type="entry name" value="DUF2334"/>
    <property type="match status" value="1"/>
</dbReference>
<sequence length="272" mass="29276">MSGKSLSNSLNSRRLLVSVHDVAPVFESEIDRLIERVGAACGPLPPALLVVPHHWASSPIVHGSAFAAKLRRWSDAGSEIFVHGWTHRDESDHGGRLDRWRAARMTAGEGEFLGLSREVARERMGAGRDLIEDITGKHVAGFIAPAWLYGDGAHAALKDLDFRLAEDHLRVWNPSTGAVHAKGPVITWATRSRVRLGLSLAAASVLRRALVRARTVRVAVHPGDAHSRAACASIDATLRVLSRGRPPARYADLAPPCQDGAASVRPAVVEPA</sequence>
<dbReference type="SUPFAM" id="SSF88713">
    <property type="entry name" value="Glycoside hydrolase/deacetylase"/>
    <property type="match status" value="1"/>
</dbReference>
<reference evidence="1 2" key="1">
    <citation type="submission" date="2019-08" db="EMBL/GenBank/DDBJ databases">
        <title>Sphingorhabdus soil sp. nov., isolated from arctic soil.</title>
        <authorList>
            <person name="Liu Y."/>
        </authorList>
    </citation>
    <scope>NUCLEOTIDE SEQUENCE [LARGE SCALE GENOMIC DNA]</scope>
    <source>
        <strain evidence="1 2">D-2Q-5-6</strain>
    </source>
</reference>
<protein>
    <submittedName>
        <fullName evidence="1">DUF2334 domain-containing protein</fullName>
    </submittedName>
</protein>
<comment type="caution">
    <text evidence="1">The sequence shown here is derived from an EMBL/GenBank/DDBJ whole genome shotgun (WGS) entry which is preliminary data.</text>
</comment>
<dbReference type="CDD" id="cd11374">
    <property type="entry name" value="CE4_u10"/>
    <property type="match status" value="1"/>
</dbReference>
<evidence type="ECO:0000313" key="1">
    <source>
        <dbReference type="EMBL" id="TXC68656.1"/>
    </source>
</evidence>
<dbReference type="OrthoDB" id="7421654at2"/>
<organism evidence="1 2">
    <name type="scientific">Flavisphingopyxis soli</name>
    <dbReference type="NCBI Taxonomy" id="2601267"/>
    <lineage>
        <taxon>Bacteria</taxon>
        <taxon>Pseudomonadati</taxon>
        <taxon>Pseudomonadota</taxon>
        <taxon>Alphaproteobacteria</taxon>
        <taxon>Sphingomonadales</taxon>
        <taxon>Sphingopyxidaceae</taxon>
        <taxon>Flavisphingopyxis</taxon>
    </lineage>
</organism>
<evidence type="ECO:0000313" key="2">
    <source>
        <dbReference type="Proteomes" id="UP000321129"/>
    </source>
</evidence>
<dbReference type="AlphaFoldDB" id="A0A5C6U9X6"/>
<dbReference type="InterPro" id="IPR018763">
    <property type="entry name" value="DUF2334"/>
</dbReference>
<dbReference type="Proteomes" id="UP000321129">
    <property type="component" value="Unassembled WGS sequence"/>
</dbReference>
<keyword evidence="2" id="KW-1185">Reference proteome</keyword>
<name>A0A5C6U9X6_9SPHN</name>
<dbReference type="GO" id="GO:0005975">
    <property type="term" value="P:carbohydrate metabolic process"/>
    <property type="evidence" value="ECO:0007669"/>
    <property type="project" value="InterPro"/>
</dbReference>
<dbReference type="EMBL" id="VOPY01000002">
    <property type="protein sequence ID" value="TXC68656.1"/>
    <property type="molecule type" value="Genomic_DNA"/>
</dbReference>
<dbReference type="InterPro" id="IPR011330">
    <property type="entry name" value="Glyco_hydro/deAcase_b/a-brl"/>
</dbReference>
<accession>A0A5C6U9X6</accession>